<proteinExistence type="predicted"/>
<name>A0A6J7WD59_9CAUD</name>
<dbReference type="EMBL" id="LR798222">
    <property type="protein sequence ID" value="CAB5195137.1"/>
    <property type="molecule type" value="Genomic_DNA"/>
</dbReference>
<gene>
    <name evidence="1" type="ORF">UFOVP167_54</name>
</gene>
<protein>
    <submittedName>
        <fullName evidence="1">Uncharacterized protein</fullName>
    </submittedName>
</protein>
<reference evidence="1" key="1">
    <citation type="submission" date="2020-05" db="EMBL/GenBank/DDBJ databases">
        <authorList>
            <person name="Chiriac C."/>
            <person name="Salcher M."/>
            <person name="Ghai R."/>
            <person name="Kavagutti S V."/>
        </authorList>
    </citation>
    <scope>NUCLEOTIDE SEQUENCE</scope>
</reference>
<sequence length="67" mass="7392">MDDEAIIVEPPAQCEASQLCMSMINLAAQVDVTRDPEARQLLITTMKAVAYALNPPQGDVREFKSKK</sequence>
<evidence type="ECO:0000313" key="1">
    <source>
        <dbReference type="EMBL" id="CAB5195137.1"/>
    </source>
</evidence>
<organism evidence="1">
    <name type="scientific">uncultured Caudovirales phage</name>
    <dbReference type="NCBI Taxonomy" id="2100421"/>
    <lineage>
        <taxon>Viruses</taxon>
        <taxon>Duplodnaviria</taxon>
        <taxon>Heunggongvirae</taxon>
        <taxon>Uroviricota</taxon>
        <taxon>Caudoviricetes</taxon>
        <taxon>Peduoviridae</taxon>
        <taxon>Maltschvirus</taxon>
        <taxon>Maltschvirus maltsch</taxon>
    </lineage>
</organism>
<accession>A0A6J7WD59</accession>